<accession>A0A0E9RT36</accession>
<organism evidence="2">
    <name type="scientific">Anguilla anguilla</name>
    <name type="common">European freshwater eel</name>
    <name type="synonym">Muraena anguilla</name>
    <dbReference type="NCBI Taxonomy" id="7936"/>
    <lineage>
        <taxon>Eukaryota</taxon>
        <taxon>Metazoa</taxon>
        <taxon>Chordata</taxon>
        <taxon>Craniata</taxon>
        <taxon>Vertebrata</taxon>
        <taxon>Euteleostomi</taxon>
        <taxon>Actinopterygii</taxon>
        <taxon>Neopterygii</taxon>
        <taxon>Teleostei</taxon>
        <taxon>Anguilliformes</taxon>
        <taxon>Anguillidae</taxon>
        <taxon>Anguilla</taxon>
    </lineage>
</organism>
<evidence type="ECO:0000256" key="1">
    <source>
        <dbReference type="SAM" id="SignalP"/>
    </source>
</evidence>
<dbReference type="AlphaFoldDB" id="A0A0E9RT36"/>
<feature type="signal peptide" evidence="1">
    <location>
        <begin position="1"/>
        <end position="25"/>
    </location>
</feature>
<reference evidence="2" key="1">
    <citation type="submission" date="2014-11" db="EMBL/GenBank/DDBJ databases">
        <authorList>
            <person name="Amaro Gonzalez C."/>
        </authorList>
    </citation>
    <scope>NUCLEOTIDE SEQUENCE</scope>
</reference>
<dbReference type="EMBL" id="GBXM01076281">
    <property type="protein sequence ID" value="JAH32296.1"/>
    <property type="molecule type" value="Transcribed_RNA"/>
</dbReference>
<feature type="chain" id="PRO_5002432085" evidence="1">
    <location>
        <begin position="26"/>
        <end position="49"/>
    </location>
</feature>
<proteinExistence type="predicted"/>
<name>A0A0E9RT36_ANGAN</name>
<keyword evidence="1" id="KW-0732">Signal</keyword>
<sequence length="49" mass="5243">MDVCCACSGCVSVLVMDVCLCLSQAEFPCVHESVGIRLWLLVFADNGCC</sequence>
<reference evidence="2" key="2">
    <citation type="journal article" date="2015" name="Fish Shellfish Immunol.">
        <title>Early steps in the European eel (Anguilla anguilla)-Vibrio vulnificus interaction in the gills: Role of the RtxA13 toxin.</title>
        <authorList>
            <person name="Callol A."/>
            <person name="Pajuelo D."/>
            <person name="Ebbesson L."/>
            <person name="Teles M."/>
            <person name="MacKenzie S."/>
            <person name="Amaro C."/>
        </authorList>
    </citation>
    <scope>NUCLEOTIDE SEQUENCE</scope>
</reference>
<evidence type="ECO:0000313" key="2">
    <source>
        <dbReference type="EMBL" id="JAH32296.1"/>
    </source>
</evidence>
<protein>
    <submittedName>
        <fullName evidence="2">Uncharacterized protein</fullName>
    </submittedName>
</protein>